<sequence length="1279" mass="141493">MRQLPRILLLLVAAIIVIVALLVSGLRLVMPHLDSYRSNLLQFISDRTGVPVNASQLEGKWENFGPTLQVRDLNVDLNENGKLSINRINLALDVWQSLLHWRWQFRDLTFWQLHLETNRPLLDNDKEKNSFRPAQINELFLRQFDHFDLRDSTIRFRTPSGQHAELAIPRLSWVNEDNRHRAEGEVSLSSFTGQHGVVQVRLDLNDSNGVLNDGRIWMQADDVDMRPWLGRWVRDNTRLDSARFSLAAWVNLRDGDIYAGDLLLRKGGANWQGETGRHRIDVDGLTAHLSRFQNGWVVNVPHTRLSTDGQSWPAGHFSLLWRPEDKQLLGPEGQPEVRVRATQLVLSHIAPIVPLFAPLSPALFENWQTLQPQGTVDGLALDIPLQQPEKTRVQVKWRDFSWQHWKLLPGISHLSGEARGSLSNGQVSVDMGAATVPYGDMFQAPLEIKRVTGAVRWLRDEHGLTLAGENLDLQARSLWARGDFSYQQNSGGEPRLDILAGIRLTDAGDAWRYFPVPLMGNSLTHYLSGAVKGGKVDNATLLFAGNPALFPFKHNDGMFQVWVPLRQATYAFQPKWPALSNLDIDLNFLNDGLWMKAPIARLGEVDAHNVTAVIPDYLKEKLIIDGDISGEGPQIADYFDQTPLKPSLGAALSELEIKGRVGGHLNLDIPLDGEQVHARGNVDLNNNSLFIKPLKTTINNLSGRFRYDNGNLESEDLRANWFGQPMGVRFSTKENPDDFGVNVKLQGDWQPAKISEVPAAVSKQLGGHLPWQGDVNITLPHHGGARYDVVLNGNAKEVSSHLPAPLDKNAGEAMPIAIQASGDLNHFDLSGSIDEDHRFNSRWLLEPTLRVDRGIWLNDARKTPALPDHAGMVLNLPALDGEAWVAMMAAGGSSGTRASGGGSDFQTGGVTLPGNITLRSPAVTLAGQQWHDVEATLAQGSGGNSQVSVNAKELRGALLMAPKAPWQVNLDYLYYNPQWGNDAGDADKGGKASPQQAKNINFSQWPALQLRCKECWVLGQKYGQISAALQPEGDKLALTNGKVDTGSSQLKINGEWINRPDDQRTSLKGTLKGPNVNNATNWFGVNTPLRDAPFDISYDLHWRSAPWQPSAETLSGTLKTHFGKGQIADVNTGTAGKILRLVSFDALLRKLRFDFSDTFTNSFYFDSINGTAWIENGRMRTDNLLVDGLEADIAMQGNLDLVKRQIDMEAVVAPEISASVGVATAFAINPVIGAAVFAASKVLGPLWNKISLLRYHISGPLDKPEINEVLRKPRETDNK</sequence>
<organism evidence="3 4">
    <name type="scientific">Pantoea eucalypti</name>
    <dbReference type="NCBI Taxonomy" id="470933"/>
    <lineage>
        <taxon>Bacteria</taxon>
        <taxon>Pseudomonadati</taxon>
        <taxon>Pseudomonadota</taxon>
        <taxon>Gammaproteobacteria</taxon>
        <taxon>Enterobacterales</taxon>
        <taxon>Erwiniaceae</taxon>
        <taxon>Pantoea</taxon>
    </lineage>
</organism>
<evidence type="ECO:0000313" key="4">
    <source>
        <dbReference type="Proteomes" id="UP000315469"/>
    </source>
</evidence>
<reference evidence="3 4" key="1">
    <citation type="submission" date="2019-06" db="EMBL/GenBank/DDBJ databases">
        <title>Taxogenomics and systematics of the genus Pantoea.</title>
        <authorList>
            <person name="Tambong J.T."/>
        </authorList>
    </citation>
    <scope>NUCLEOTIDE SEQUENCE [LARGE SCALE GENOMIC DNA]</scope>
    <source>
        <strain evidence="3 4">LMG 24197</strain>
    </source>
</reference>
<dbReference type="Proteomes" id="UP000315469">
    <property type="component" value="Unassembled WGS sequence"/>
</dbReference>
<dbReference type="GeneID" id="90519699"/>
<keyword evidence="1" id="KW-0472">Membrane</keyword>
<keyword evidence="1" id="KW-0812">Transmembrane</keyword>
<proteinExistence type="predicted"/>
<dbReference type="PANTHER" id="PTHR38690">
    <property type="entry name" value="PROTEASE-RELATED"/>
    <property type="match status" value="1"/>
</dbReference>
<evidence type="ECO:0000256" key="1">
    <source>
        <dbReference type="SAM" id="Phobius"/>
    </source>
</evidence>
<dbReference type="NCBIfam" id="NF008148">
    <property type="entry name" value="PRK10899.1"/>
    <property type="match status" value="1"/>
</dbReference>
<accession>A0ABY2ZDD8</accession>
<dbReference type="NCBIfam" id="TIGR02099">
    <property type="entry name" value="YhdP family protein"/>
    <property type="match status" value="1"/>
</dbReference>
<dbReference type="RefSeq" id="WP_140916430.1">
    <property type="nucleotide sequence ID" value="NZ_CP045720.1"/>
</dbReference>
<keyword evidence="4" id="KW-1185">Reference proteome</keyword>
<evidence type="ECO:0000259" key="2">
    <source>
        <dbReference type="Pfam" id="PF13116"/>
    </source>
</evidence>
<feature type="domain" description="YhdP central" evidence="2">
    <location>
        <begin position="3"/>
        <end position="1266"/>
    </location>
</feature>
<name>A0ABY2ZDD8_9GAMM</name>
<dbReference type="EMBL" id="VHJB01000085">
    <property type="protein sequence ID" value="TPV31096.1"/>
    <property type="molecule type" value="Genomic_DNA"/>
</dbReference>
<dbReference type="Pfam" id="PF13116">
    <property type="entry name" value="YhdP"/>
    <property type="match status" value="1"/>
</dbReference>
<gene>
    <name evidence="3" type="ORF">FJW02_18995</name>
</gene>
<dbReference type="PANTHER" id="PTHR38690:SF1">
    <property type="entry name" value="PROTEASE"/>
    <property type="match status" value="1"/>
</dbReference>
<evidence type="ECO:0000313" key="3">
    <source>
        <dbReference type="EMBL" id="TPV31096.1"/>
    </source>
</evidence>
<comment type="caution">
    <text evidence="3">The sequence shown here is derived from an EMBL/GenBank/DDBJ whole genome shotgun (WGS) entry which is preliminary data.</text>
</comment>
<keyword evidence="1" id="KW-1133">Transmembrane helix</keyword>
<dbReference type="InterPro" id="IPR011836">
    <property type="entry name" value="YhdP"/>
</dbReference>
<protein>
    <submittedName>
        <fullName evidence="3">AsmA2 domain-containing protein</fullName>
    </submittedName>
</protein>
<feature type="transmembrane region" description="Helical" evidence="1">
    <location>
        <begin position="7"/>
        <end position="30"/>
    </location>
</feature>
<dbReference type="InterPro" id="IPR025263">
    <property type="entry name" value="YhdP_central"/>
</dbReference>